<organism evidence="1">
    <name type="scientific">Oryza punctata</name>
    <name type="common">Red rice</name>
    <dbReference type="NCBI Taxonomy" id="4537"/>
    <lineage>
        <taxon>Eukaryota</taxon>
        <taxon>Viridiplantae</taxon>
        <taxon>Streptophyta</taxon>
        <taxon>Embryophyta</taxon>
        <taxon>Tracheophyta</taxon>
        <taxon>Spermatophyta</taxon>
        <taxon>Magnoliopsida</taxon>
        <taxon>Liliopsida</taxon>
        <taxon>Poales</taxon>
        <taxon>Poaceae</taxon>
        <taxon>BOP clade</taxon>
        <taxon>Oryzoideae</taxon>
        <taxon>Oryzeae</taxon>
        <taxon>Oryzinae</taxon>
        <taxon>Oryza</taxon>
    </lineage>
</organism>
<dbReference type="EnsemblPlants" id="OPUNC04G28170.1">
    <property type="protein sequence ID" value="OPUNC04G28170.1"/>
    <property type="gene ID" value="OPUNC04G28170"/>
</dbReference>
<proteinExistence type="predicted"/>
<dbReference type="Proteomes" id="UP000026962">
    <property type="component" value="Chromosome 4"/>
</dbReference>
<reference evidence="1" key="2">
    <citation type="submission" date="2018-05" db="EMBL/GenBank/DDBJ databases">
        <title>OpunRS2 (Oryza punctata Reference Sequence Version 2).</title>
        <authorList>
            <person name="Zhang J."/>
            <person name="Kudrna D."/>
            <person name="Lee S."/>
            <person name="Talag J."/>
            <person name="Welchert J."/>
            <person name="Wing R.A."/>
        </authorList>
    </citation>
    <scope>NUCLEOTIDE SEQUENCE [LARGE SCALE GENOMIC DNA]</scope>
</reference>
<name>A0A0E0KX74_ORYPU</name>
<dbReference type="InterPro" id="IPR008004">
    <property type="entry name" value="OCTOPUS-like"/>
</dbReference>
<dbReference type="Gramene" id="OPUNC04G28170.1">
    <property type="protein sequence ID" value="OPUNC04G28170.1"/>
    <property type="gene ID" value="OPUNC04G28170"/>
</dbReference>
<dbReference type="eggNOG" id="KOG0017">
    <property type="taxonomic scope" value="Eukaryota"/>
</dbReference>
<reference evidence="1" key="1">
    <citation type="submission" date="2015-04" db="UniProtKB">
        <authorList>
            <consortium name="EnsemblPlants"/>
        </authorList>
    </citation>
    <scope>IDENTIFICATION</scope>
</reference>
<dbReference type="HOGENOM" id="CLU_098438_0_0_1"/>
<dbReference type="PANTHER" id="PTHR35995">
    <property type="entry name" value="OS04G0690500 PROTEIN"/>
    <property type="match status" value="1"/>
</dbReference>
<evidence type="ECO:0000313" key="2">
    <source>
        <dbReference type="Proteomes" id="UP000026962"/>
    </source>
</evidence>
<dbReference type="PANTHER" id="PTHR35995:SF1">
    <property type="entry name" value="OS04G0690500 PROTEIN"/>
    <property type="match status" value="1"/>
</dbReference>
<dbReference type="STRING" id="4537.A0A0E0KX74"/>
<sequence>MKDGGHGDGGGERAMCYFHPREVVVGVCSQCLRERLLLLLSDADDADRPLRRKSKTSSISLPKVFALGSFLQRLDSSRHHHLRPGPHDSDADTASIPSLDDSFISIKFEDNGKATWDSQKAAAGEKKTDTTTAVVEHVKRGGVTRWRKLLQLARWKRSGNGKAACQLGLDGKKTTERSSKGRGRSWIRTLTITRRRPAMPLS</sequence>
<accession>A0A0E0KX74</accession>
<dbReference type="Pfam" id="PF05340">
    <property type="entry name" value="DUF740"/>
    <property type="match status" value="1"/>
</dbReference>
<protein>
    <submittedName>
        <fullName evidence="1">Uncharacterized protein</fullName>
    </submittedName>
</protein>
<evidence type="ECO:0000313" key="1">
    <source>
        <dbReference type="EnsemblPlants" id="OPUNC04G28170.1"/>
    </source>
</evidence>
<dbReference type="OMA" id="HAKSHAM"/>
<keyword evidence="2" id="KW-1185">Reference proteome</keyword>
<dbReference type="AlphaFoldDB" id="A0A0E0KX74"/>